<protein>
    <recommendedName>
        <fullName evidence="5">EF-hand domain-containing protein</fullName>
    </recommendedName>
</protein>
<evidence type="ECO:0000313" key="2">
    <source>
        <dbReference type="EMBL" id="RLN74994.1"/>
    </source>
</evidence>
<sequence length="167" mass="19410">MLIIFRSDLMKYLLGQILCSTELQKQRILLLTAPQILAEIMERKREMQSKIEPELAEKLAADEKLARDNYEENIRKVFRSIDETGTGKLHLLQILFGVFSKERPQKYATQVRGLAELLRSTELQRFLIEFVSQFTNQNPAGPHLITVNEFHEFVTIIEELLLPQLVV</sequence>
<keyword evidence="3" id="KW-1185">Reference proteome</keyword>
<organism evidence="1 4">
    <name type="scientific">Phytophthora kernoviae</name>
    <dbReference type="NCBI Taxonomy" id="325452"/>
    <lineage>
        <taxon>Eukaryota</taxon>
        <taxon>Sar</taxon>
        <taxon>Stramenopiles</taxon>
        <taxon>Oomycota</taxon>
        <taxon>Peronosporomycetes</taxon>
        <taxon>Peronosporales</taxon>
        <taxon>Peronosporaceae</taxon>
        <taxon>Phytophthora</taxon>
    </lineage>
</organism>
<evidence type="ECO:0000313" key="3">
    <source>
        <dbReference type="Proteomes" id="UP000285624"/>
    </source>
</evidence>
<reference evidence="3 4" key="1">
    <citation type="submission" date="2018-07" db="EMBL/GenBank/DDBJ databases">
        <title>Genome sequencing of oomycete isolates from Chile give support for New Zealand origin for Phytophthora kernoviae and make available the first Nothophytophthora sp. genome.</title>
        <authorList>
            <person name="Studholme D.J."/>
            <person name="Sanfuentes E."/>
            <person name="Panda P."/>
            <person name="Hill R."/>
            <person name="Sambles C."/>
            <person name="Grant M."/>
            <person name="Williams N.M."/>
            <person name="Mcdougal R.L."/>
        </authorList>
    </citation>
    <scope>NUCLEOTIDE SEQUENCE [LARGE SCALE GENOMIC DNA]</scope>
    <source>
        <strain evidence="1">Chile2</strain>
        <strain evidence="2">Chile4</strain>
    </source>
</reference>
<dbReference type="EMBL" id="MBDN02000475">
    <property type="protein sequence ID" value="RLN74994.1"/>
    <property type="molecule type" value="Genomic_DNA"/>
</dbReference>
<name>A0A421EY78_9STRA</name>
<gene>
    <name evidence="1" type="ORF">BBI17_008620</name>
    <name evidence="2" type="ORF">BBO99_00008613</name>
</gene>
<dbReference type="Proteomes" id="UP000285883">
    <property type="component" value="Unassembled WGS sequence"/>
</dbReference>
<evidence type="ECO:0000313" key="1">
    <source>
        <dbReference type="EMBL" id="RLN10463.1"/>
    </source>
</evidence>
<dbReference type="STRING" id="325452.A0A421EY78"/>
<dbReference type="Proteomes" id="UP000285624">
    <property type="component" value="Unassembled WGS sequence"/>
</dbReference>
<dbReference type="EMBL" id="MAYM02001837">
    <property type="protein sequence ID" value="RLN10463.1"/>
    <property type="molecule type" value="Genomic_DNA"/>
</dbReference>
<evidence type="ECO:0008006" key="5">
    <source>
        <dbReference type="Google" id="ProtNLM"/>
    </source>
</evidence>
<accession>A0A421EY78</accession>
<evidence type="ECO:0000313" key="4">
    <source>
        <dbReference type="Proteomes" id="UP000285883"/>
    </source>
</evidence>
<comment type="caution">
    <text evidence="1">The sequence shown here is derived from an EMBL/GenBank/DDBJ whole genome shotgun (WGS) entry which is preliminary data.</text>
</comment>
<dbReference type="AlphaFoldDB" id="A0A421EY78"/>
<proteinExistence type="predicted"/>